<feature type="coiled-coil region" evidence="9">
    <location>
        <begin position="279"/>
        <end position="320"/>
    </location>
</feature>
<dbReference type="GO" id="GO:0031201">
    <property type="term" value="C:SNARE complex"/>
    <property type="evidence" value="ECO:0007669"/>
    <property type="project" value="UniProtKB-ARBA"/>
</dbReference>
<feature type="compositionally biased region" description="Polar residues" evidence="10">
    <location>
        <begin position="1"/>
        <end position="10"/>
    </location>
</feature>
<dbReference type="GO" id="GO:0006887">
    <property type="term" value="P:exocytosis"/>
    <property type="evidence" value="ECO:0007669"/>
    <property type="project" value="TreeGrafter"/>
</dbReference>
<dbReference type="AlphaFoldDB" id="I2H0W2"/>
<gene>
    <name evidence="13" type="primary">TBLA0C02020</name>
    <name evidence="13" type="ORF">TBLA_0C02020</name>
</gene>
<keyword evidence="4 11" id="KW-1133">Transmembrane helix</keyword>
<feature type="transmembrane region" description="Helical" evidence="11">
    <location>
        <begin position="345"/>
        <end position="366"/>
    </location>
</feature>
<dbReference type="InterPro" id="IPR006012">
    <property type="entry name" value="Syntaxin/epimorphin_CS"/>
</dbReference>
<dbReference type="InterPro" id="IPR000727">
    <property type="entry name" value="T_SNARE_dom"/>
</dbReference>
<keyword evidence="6 11" id="KW-0472">Membrane</keyword>
<dbReference type="GO" id="GO:0070300">
    <property type="term" value="F:phosphatidic acid binding"/>
    <property type="evidence" value="ECO:0007669"/>
    <property type="project" value="UniProtKB-ARBA"/>
</dbReference>
<dbReference type="Gene3D" id="1.20.58.70">
    <property type="match status" value="1"/>
</dbReference>
<evidence type="ECO:0000256" key="3">
    <source>
        <dbReference type="ARBA" id="ARBA00022692"/>
    </source>
</evidence>
<dbReference type="CDD" id="cd00179">
    <property type="entry name" value="SynN"/>
    <property type="match status" value="1"/>
</dbReference>
<dbReference type="PROSITE" id="PS50192">
    <property type="entry name" value="T_SNARE"/>
    <property type="match status" value="1"/>
</dbReference>
<dbReference type="RefSeq" id="XP_004179533.1">
    <property type="nucleotide sequence ID" value="XM_004179485.1"/>
</dbReference>
<dbReference type="GO" id="GO:0048278">
    <property type="term" value="P:vesicle docking"/>
    <property type="evidence" value="ECO:0007669"/>
    <property type="project" value="TreeGrafter"/>
</dbReference>
<dbReference type="EMBL" id="HE806318">
    <property type="protein sequence ID" value="CCH60014.1"/>
    <property type="molecule type" value="Genomic_DNA"/>
</dbReference>
<evidence type="ECO:0000259" key="12">
    <source>
        <dbReference type="PROSITE" id="PS50192"/>
    </source>
</evidence>
<evidence type="ECO:0000256" key="7">
    <source>
        <dbReference type="ARBA" id="ARBA00053564"/>
    </source>
</evidence>
<evidence type="ECO:0000256" key="11">
    <source>
        <dbReference type="SAM" id="Phobius"/>
    </source>
</evidence>
<feature type="domain" description="T-SNARE coiled-coil homology" evidence="12">
    <location>
        <begin position="269"/>
        <end position="331"/>
    </location>
</feature>
<dbReference type="Proteomes" id="UP000002866">
    <property type="component" value="Chromosome 3"/>
</dbReference>
<dbReference type="PANTHER" id="PTHR19957:SF307">
    <property type="entry name" value="PROTEIN SSO1-RELATED"/>
    <property type="match status" value="1"/>
</dbReference>
<dbReference type="GO" id="GO:0005886">
    <property type="term" value="C:plasma membrane"/>
    <property type="evidence" value="ECO:0007669"/>
    <property type="project" value="TreeGrafter"/>
</dbReference>
<dbReference type="FunFam" id="1.20.58.70:FF:000008">
    <property type="entry name" value="Syntaxin family protein"/>
    <property type="match status" value="1"/>
</dbReference>
<feature type="region of interest" description="Disordered" evidence="10">
    <location>
        <begin position="1"/>
        <end position="30"/>
    </location>
</feature>
<keyword evidence="14" id="KW-1185">Reference proteome</keyword>
<accession>I2H0W2</accession>
<evidence type="ECO:0000256" key="6">
    <source>
        <dbReference type="ARBA" id="ARBA00023136"/>
    </source>
</evidence>
<dbReference type="GO" id="GO:0012505">
    <property type="term" value="C:endomembrane system"/>
    <property type="evidence" value="ECO:0007669"/>
    <property type="project" value="TreeGrafter"/>
</dbReference>
<name>I2H0W2_HENB6</name>
<dbReference type="GO" id="GO:0006906">
    <property type="term" value="P:vesicle fusion"/>
    <property type="evidence" value="ECO:0007669"/>
    <property type="project" value="TreeGrafter"/>
</dbReference>
<dbReference type="KEGG" id="tbl:TBLA_0C02020"/>
<dbReference type="CDD" id="cd15849">
    <property type="entry name" value="SNARE_Sso1"/>
    <property type="match status" value="1"/>
</dbReference>
<organism evidence="13 14">
    <name type="scientific">Henningerozyma blattae (strain ATCC 34711 / CBS 6284 / DSM 70876 / NBRC 10599 / NRRL Y-10934 / UCD 77-7)</name>
    <name type="common">Yeast</name>
    <name type="synonym">Tetrapisispora blattae</name>
    <dbReference type="NCBI Taxonomy" id="1071380"/>
    <lineage>
        <taxon>Eukaryota</taxon>
        <taxon>Fungi</taxon>
        <taxon>Dikarya</taxon>
        <taxon>Ascomycota</taxon>
        <taxon>Saccharomycotina</taxon>
        <taxon>Saccharomycetes</taxon>
        <taxon>Saccharomycetales</taxon>
        <taxon>Saccharomycetaceae</taxon>
        <taxon>Henningerozyma</taxon>
    </lineage>
</organism>
<evidence type="ECO:0000313" key="13">
    <source>
        <dbReference type="EMBL" id="CCH60014.1"/>
    </source>
</evidence>
<dbReference type="GO" id="GO:0000149">
    <property type="term" value="F:SNARE binding"/>
    <property type="evidence" value="ECO:0007669"/>
    <property type="project" value="TreeGrafter"/>
</dbReference>
<feature type="compositionally biased region" description="Acidic residues" evidence="10">
    <location>
        <begin position="16"/>
        <end position="26"/>
    </location>
</feature>
<dbReference type="InterPro" id="IPR045242">
    <property type="entry name" value="Syntaxin"/>
</dbReference>
<evidence type="ECO:0000256" key="9">
    <source>
        <dbReference type="SAM" id="Coils"/>
    </source>
</evidence>
<reference evidence="13 14" key="1">
    <citation type="journal article" date="2011" name="Proc. Natl. Acad. Sci. U.S.A.">
        <title>Evolutionary erosion of yeast sex chromosomes by mating-type switching accidents.</title>
        <authorList>
            <person name="Gordon J.L."/>
            <person name="Armisen D."/>
            <person name="Proux-Wera E."/>
            <person name="Oheigeartaigh S.S."/>
            <person name="Byrne K.P."/>
            <person name="Wolfe K.H."/>
        </authorList>
    </citation>
    <scope>NUCLEOTIDE SEQUENCE [LARGE SCALE GENOMIC DNA]</scope>
    <source>
        <strain evidence="14">ATCC 34711 / CBS 6284 / DSM 70876 / NBRC 10599 / NRRL Y-10934 / UCD 77-7</strain>
    </source>
</reference>
<dbReference type="HOGENOM" id="CLU_042423_0_1_1"/>
<evidence type="ECO:0000256" key="10">
    <source>
        <dbReference type="SAM" id="MobiDB-lite"/>
    </source>
</evidence>
<dbReference type="Pfam" id="PF05739">
    <property type="entry name" value="SNARE"/>
    <property type="match status" value="1"/>
</dbReference>
<dbReference type="GO" id="GO:0006886">
    <property type="term" value="P:intracellular protein transport"/>
    <property type="evidence" value="ECO:0007669"/>
    <property type="project" value="InterPro"/>
</dbReference>
<keyword evidence="5 9" id="KW-0175">Coiled coil</keyword>
<evidence type="ECO:0000256" key="1">
    <source>
        <dbReference type="ARBA" id="ARBA00004211"/>
    </source>
</evidence>
<evidence type="ECO:0000256" key="8">
    <source>
        <dbReference type="RuleBase" id="RU003858"/>
    </source>
</evidence>
<dbReference type="InParanoid" id="I2H0W2"/>
<dbReference type="GO" id="GO:0031321">
    <property type="term" value="P:ascospore-type prospore assembly"/>
    <property type="evidence" value="ECO:0007669"/>
    <property type="project" value="UniProtKB-ARBA"/>
</dbReference>
<evidence type="ECO:0000313" key="14">
    <source>
        <dbReference type="Proteomes" id="UP000002866"/>
    </source>
</evidence>
<dbReference type="OMA" id="RWICFIL"/>
<dbReference type="FunCoup" id="I2H0W2">
    <property type="interactions" value="641"/>
</dbReference>
<comment type="subcellular location">
    <subcellularLocation>
        <location evidence="1">Membrane</location>
        <topology evidence="1">Single-pass type IV membrane protein</topology>
    </subcellularLocation>
</comment>
<proteinExistence type="inferred from homology"/>
<dbReference type="OrthoDB" id="10255013at2759"/>
<dbReference type="GO" id="GO:0005628">
    <property type="term" value="C:prospore membrane"/>
    <property type="evidence" value="ECO:0007669"/>
    <property type="project" value="UniProtKB-ARBA"/>
</dbReference>
<dbReference type="InterPro" id="IPR006011">
    <property type="entry name" value="Syntaxin_N"/>
</dbReference>
<protein>
    <recommendedName>
        <fullName evidence="12">t-SNARE coiled-coil homology domain-containing protein</fullName>
    </recommendedName>
</protein>
<comment type="similarity">
    <text evidence="2 8">Belongs to the syntaxin family.</text>
</comment>
<dbReference type="PANTHER" id="PTHR19957">
    <property type="entry name" value="SYNTAXIN"/>
    <property type="match status" value="1"/>
</dbReference>
<dbReference type="SMART" id="SM00503">
    <property type="entry name" value="SynN"/>
    <property type="match status" value="1"/>
</dbReference>
<dbReference type="GO" id="GO:0005484">
    <property type="term" value="F:SNAP receptor activity"/>
    <property type="evidence" value="ECO:0007669"/>
    <property type="project" value="InterPro"/>
</dbReference>
<sequence length="370" mass="42376">MSFNRNNPYAQGNPYENDEYELDDQDFNAPPTVDNTINTDKGVIEDYNSNNPYAHNNHTNTVIQQPEHTYSPPSNNDINDAYKNNETYTSTLSYSKNPVTTTTNDRNDNDDFVDFMRQINDINSNLNDYETIINQIDNYHRSLLAEVNEDEQDQLRRDLDDLTSQATNLQYLLKDKIKNVQRLGLRDSSKEAQAEKSRQKFLKLIQDYRIIDSDYKDQNKEQAMRQYKIIQPDATDEEVEAAITDAGGQQIFSQALLNANRRGQAKSTLTEVQARHQELLQLEKTMAELTQLFNDMEQLVIEQQENIEAIDQHVENAQQDLEQGVGHTNKAVVSARKARKNKVRCYIIIAAIILVIIIASVVPSVVATQV</sequence>
<comment type="function">
    <text evidence="7">Required for vesicle fusion with the plasma membrane.</text>
</comment>
<dbReference type="SMART" id="SM00397">
    <property type="entry name" value="t_SNARE"/>
    <property type="match status" value="1"/>
</dbReference>
<dbReference type="SUPFAM" id="SSF47661">
    <property type="entry name" value="t-snare proteins"/>
    <property type="match status" value="1"/>
</dbReference>
<dbReference type="eggNOG" id="KOG0810">
    <property type="taxonomic scope" value="Eukaryota"/>
</dbReference>
<evidence type="ECO:0000256" key="4">
    <source>
        <dbReference type="ARBA" id="ARBA00022989"/>
    </source>
</evidence>
<dbReference type="STRING" id="1071380.I2H0W2"/>
<dbReference type="GeneID" id="14494994"/>
<dbReference type="PROSITE" id="PS00914">
    <property type="entry name" value="SYNTAXIN"/>
    <property type="match status" value="1"/>
</dbReference>
<evidence type="ECO:0000256" key="5">
    <source>
        <dbReference type="ARBA" id="ARBA00023054"/>
    </source>
</evidence>
<dbReference type="InterPro" id="IPR010989">
    <property type="entry name" value="SNARE"/>
</dbReference>
<evidence type="ECO:0000256" key="2">
    <source>
        <dbReference type="ARBA" id="ARBA00009063"/>
    </source>
</evidence>
<keyword evidence="3 11" id="KW-0812">Transmembrane</keyword>